<dbReference type="AlphaFoldDB" id="A0ABD1EL29"/>
<protein>
    <recommendedName>
        <fullName evidence="4">VWFC domain-containing protein</fullName>
    </recommendedName>
</protein>
<evidence type="ECO:0008006" key="4">
    <source>
        <dbReference type="Google" id="ProtNLM"/>
    </source>
</evidence>
<proteinExistence type="predicted"/>
<evidence type="ECO:0000313" key="2">
    <source>
        <dbReference type="EMBL" id="KAL1497195.1"/>
    </source>
</evidence>
<name>A0ABD1EL29_HYPHA</name>
<keyword evidence="1" id="KW-0732">Signal</keyword>
<sequence length="279" mass="31989">MVNYLILLSFLFEISLGTSENCDKYGILLYEDIGCEGNVKTEEGGCPSSFKCDFNRPKTGCVLKNINFHPGEAISSNLTYSGCMIGCTCEDFDFIRCAILDCPEYLYDLKDGCYNEYVLEKCCATGVICKNETDNEKTCQVDDEIYAIGQKFYPKNTCLECVCHENFTGKYDEKTCTRLNCVSQIHYTEEINRKCAPAYFNFRSNEVLCCPDHFICPDPNDFIKWTYDESKKNSTLECEYGNQKLKYGEGFERRVNKLGKDRHLRCECILPPLVTCREV</sequence>
<evidence type="ECO:0000256" key="1">
    <source>
        <dbReference type="SAM" id="SignalP"/>
    </source>
</evidence>
<reference evidence="2 3" key="1">
    <citation type="submission" date="2024-05" db="EMBL/GenBank/DDBJ databases">
        <title>Genetic variation in Jamaican populations of the coffee berry borer (Hypothenemus hampei).</title>
        <authorList>
            <person name="Errbii M."/>
            <person name="Myrie A."/>
        </authorList>
    </citation>
    <scope>NUCLEOTIDE SEQUENCE [LARGE SCALE GENOMIC DNA]</scope>
    <source>
        <strain evidence="2">JA-Hopewell-2020-01-JO</strain>
        <tissue evidence="2">Whole body</tissue>
    </source>
</reference>
<accession>A0ABD1EL29</accession>
<feature type="signal peptide" evidence="1">
    <location>
        <begin position="1"/>
        <end position="19"/>
    </location>
</feature>
<dbReference type="Proteomes" id="UP001566132">
    <property type="component" value="Unassembled WGS sequence"/>
</dbReference>
<keyword evidence="3" id="KW-1185">Reference proteome</keyword>
<organism evidence="2 3">
    <name type="scientific">Hypothenemus hampei</name>
    <name type="common">Coffee berry borer</name>
    <dbReference type="NCBI Taxonomy" id="57062"/>
    <lineage>
        <taxon>Eukaryota</taxon>
        <taxon>Metazoa</taxon>
        <taxon>Ecdysozoa</taxon>
        <taxon>Arthropoda</taxon>
        <taxon>Hexapoda</taxon>
        <taxon>Insecta</taxon>
        <taxon>Pterygota</taxon>
        <taxon>Neoptera</taxon>
        <taxon>Endopterygota</taxon>
        <taxon>Coleoptera</taxon>
        <taxon>Polyphaga</taxon>
        <taxon>Cucujiformia</taxon>
        <taxon>Curculionidae</taxon>
        <taxon>Scolytinae</taxon>
        <taxon>Hypothenemus</taxon>
    </lineage>
</organism>
<comment type="caution">
    <text evidence="2">The sequence shown here is derived from an EMBL/GenBank/DDBJ whole genome shotgun (WGS) entry which is preliminary data.</text>
</comment>
<dbReference type="EMBL" id="JBDJPC010000006">
    <property type="protein sequence ID" value="KAL1497195.1"/>
    <property type="molecule type" value="Genomic_DNA"/>
</dbReference>
<evidence type="ECO:0000313" key="3">
    <source>
        <dbReference type="Proteomes" id="UP001566132"/>
    </source>
</evidence>
<gene>
    <name evidence="2" type="ORF">ABEB36_008192</name>
</gene>
<feature type="chain" id="PRO_5044869410" description="VWFC domain-containing protein" evidence="1">
    <location>
        <begin position="20"/>
        <end position="279"/>
    </location>
</feature>